<feature type="compositionally biased region" description="Basic and acidic residues" evidence="2">
    <location>
        <begin position="291"/>
        <end position="304"/>
    </location>
</feature>
<feature type="region of interest" description="Disordered" evidence="2">
    <location>
        <begin position="390"/>
        <end position="451"/>
    </location>
</feature>
<name>A0AAW0YZU4_9TREE</name>
<dbReference type="Pfam" id="PF08265">
    <property type="entry name" value="YL1_C"/>
    <property type="match status" value="1"/>
</dbReference>
<keyword evidence="5" id="KW-1185">Reference proteome</keyword>
<evidence type="ECO:0000256" key="2">
    <source>
        <dbReference type="SAM" id="MobiDB-lite"/>
    </source>
</evidence>
<comment type="similarity">
    <text evidence="1">Belongs to the VPS72/YL1 family.</text>
</comment>
<feature type="region of interest" description="Disordered" evidence="2">
    <location>
        <begin position="268"/>
        <end position="359"/>
    </location>
</feature>
<feature type="domain" description="Vps72/YL1 C-terminal" evidence="3">
    <location>
        <begin position="501"/>
        <end position="530"/>
    </location>
</feature>
<dbReference type="PANTHER" id="PTHR13275">
    <property type="entry name" value="YL-1 PROTEIN TRANSCRIPTION FACTOR-LIKE 1"/>
    <property type="match status" value="1"/>
</dbReference>
<feature type="compositionally biased region" description="Low complexity" evidence="2">
    <location>
        <begin position="110"/>
        <end position="123"/>
    </location>
</feature>
<sequence>MSGFETVATGRAKRSTAGNRMRELLERAHQEDDDDMFAEVEDDEEFLAPQEVRDVFLEDFADTDDEVELDEEEEEQALRREERKKAKGKSKAVYDPLAAQPRPKQIRFADPSSSTSTPDVSLLDPNLDPTNMAPSTLVLALRKQRREAKRAGRSEARRSNLRASTLRTETEILEKEKYEKDNPNRKGRRAQHETGEIRGLRPMTQDELIAAALEEEERNKESLRDWLKREEEKRELRRVGRKRVRGPRWTWISRTVGKLVEVVGEEADNLVGRDEAEPVEVLPEQAGGAEVQDHSAEEQPDKETQPTSNPSAPVEVPYAELSANSHEVPNSANPEDPPTKTIPCLADQESATHSPIVPLSADISLPTTAATSNLTTEPAAETATVVSAVNSSLAPSDHTSPPKSTTRDPPPSSVKAESEPQLPVNPSQVSASKASVTPSAIVPKATSDDPESSKYMRNYLILSQIPGGLPAELKIVLGEHVEWDEVEYIPSRNRPINRRPPTCPFTGLPAKYRHPTTMIQYATAEGYKEIEALLQNRYVWNEESSCWMGGEEDVHAEGVEEIAGWWEAVNGGWLGGIEIPDEEGVEEPQIEDEVPIEVEEVQPLEQPKTKGKGRGNNNKRKRGHEDASVSAGATSMGVEPLAKKAKGKAKKR</sequence>
<proteinExistence type="inferred from homology"/>
<feature type="compositionally biased region" description="Acidic residues" evidence="2">
    <location>
        <begin position="584"/>
        <end position="602"/>
    </location>
</feature>
<gene>
    <name evidence="4" type="ORF">IAR55_002649</name>
</gene>
<dbReference type="AlphaFoldDB" id="A0AAW0YZU4"/>
<dbReference type="KEGG" id="kne:92179907"/>
<protein>
    <recommendedName>
        <fullName evidence="3">Vps72/YL1 C-terminal domain-containing protein</fullName>
    </recommendedName>
</protein>
<feature type="compositionally biased region" description="Acidic residues" evidence="2">
    <location>
        <begin position="60"/>
        <end position="75"/>
    </location>
</feature>
<feature type="region of interest" description="Disordered" evidence="2">
    <location>
        <begin position="60"/>
        <end position="202"/>
    </location>
</feature>
<dbReference type="RefSeq" id="XP_066803263.1">
    <property type="nucleotide sequence ID" value="XM_066945762.1"/>
</dbReference>
<dbReference type="SMART" id="SM00993">
    <property type="entry name" value="YL1_C"/>
    <property type="match status" value="1"/>
</dbReference>
<feature type="compositionally biased region" description="Basic residues" evidence="2">
    <location>
        <begin position="643"/>
        <end position="652"/>
    </location>
</feature>
<feature type="region of interest" description="Disordered" evidence="2">
    <location>
        <begin position="1"/>
        <end position="20"/>
    </location>
</feature>
<dbReference type="GO" id="GO:0005634">
    <property type="term" value="C:nucleus"/>
    <property type="evidence" value="ECO:0007669"/>
    <property type="project" value="TreeGrafter"/>
</dbReference>
<organism evidence="4 5">
    <name type="scientific">Kwoniella newhampshirensis</name>
    <dbReference type="NCBI Taxonomy" id="1651941"/>
    <lineage>
        <taxon>Eukaryota</taxon>
        <taxon>Fungi</taxon>
        <taxon>Dikarya</taxon>
        <taxon>Basidiomycota</taxon>
        <taxon>Agaricomycotina</taxon>
        <taxon>Tremellomycetes</taxon>
        <taxon>Tremellales</taxon>
        <taxon>Cryptococcaceae</taxon>
        <taxon>Kwoniella</taxon>
    </lineage>
</organism>
<feature type="compositionally biased region" description="Polar residues" evidence="2">
    <location>
        <begin position="424"/>
        <end position="438"/>
    </location>
</feature>
<dbReference type="Proteomes" id="UP001388673">
    <property type="component" value="Unassembled WGS sequence"/>
</dbReference>
<feature type="compositionally biased region" description="Basic and acidic residues" evidence="2">
    <location>
        <begin position="168"/>
        <end position="199"/>
    </location>
</feature>
<comment type="caution">
    <text evidence="4">The sequence shown here is derived from an EMBL/GenBank/DDBJ whole genome shotgun (WGS) entry which is preliminary data.</text>
</comment>
<feature type="compositionally biased region" description="Polar residues" evidence="2">
    <location>
        <begin position="322"/>
        <end position="333"/>
    </location>
</feature>
<dbReference type="InterPro" id="IPR013272">
    <property type="entry name" value="Vps72/YL1_C"/>
</dbReference>
<evidence type="ECO:0000313" key="5">
    <source>
        <dbReference type="Proteomes" id="UP001388673"/>
    </source>
</evidence>
<dbReference type="Pfam" id="PF05764">
    <property type="entry name" value="YL1"/>
    <property type="match status" value="1"/>
</dbReference>
<feature type="region of interest" description="Disordered" evidence="2">
    <location>
        <begin position="584"/>
        <end position="652"/>
    </location>
</feature>
<dbReference type="GeneID" id="92179907"/>
<evidence type="ECO:0000256" key="1">
    <source>
        <dbReference type="ARBA" id="ARBA00006832"/>
    </source>
</evidence>
<evidence type="ECO:0000313" key="4">
    <source>
        <dbReference type="EMBL" id="KAK8858422.1"/>
    </source>
</evidence>
<dbReference type="PANTHER" id="PTHR13275:SF4">
    <property type="entry name" value="VACUOLAR PROTEIN SORTING-ASSOCIATED PROTEIN 72 HOMOLOG"/>
    <property type="match status" value="1"/>
</dbReference>
<accession>A0AAW0YZU4</accession>
<dbReference type="InterPro" id="IPR046757">
    <property type="entry name" value="YL1_N"/>
</dbReference>
<reference evidence="4 5" key="1">
    <citation type="journal article" date="2024" name="bioRxiv">
        <title>Comparative genomics of Cryptococcus and Kwoniella reveals pathogenesis evolution and contrasting karyotype dynamics via intercentromeric recombination or chromosome fusion.</title>
        <authorList>
            <person name="Coelho M.A."/>
            <person name="David-Palma M."/>
            <person name="Shea T."/>
            <person name="Bowers K."/>
            <person name="McGinley-Smith S."/>
            <person name="Mohammad A.W."/>
            <person name="Gnirke A."/>
            <person name="Yurkov A.M."/>
            <person name="Nowrousian M."/>
            <person name="Sun S."/>
            <person name="Cuomo C.A."/>
            <person name="Heitman J."/>
        </authorList>
    </citation>
    <scope>NUCLEOTIDE SEQUENCE [LARGE SCALE GENOMIC DNA]</scope>
    <source>
        <strain evidence="4 5">CBS 13917</strain>
    </source>
</reference>
<feature type="compositionally biased region" description="Basic and acidic residues" evidence="2">
    <location>
        <begin position="149"/>
        <end position="158"/>
    </location>
</feature>
<feature type="compositionally biased region" description="Basic residues" evidence="2">
    <location>
        <begin position="609"/>
        <end position="622"/>
    </location>
</feature>
<evidence type="ECO:0000259" key="3">
    <source>
        <dbReference type="SMART" id="SM00993"/>
    </source>
</evidence>
<dbReference type="EMBL" id="JBCAWK010000005">
    <property type="protein sequence ID" value="KAK8858422.1"/>
    <property type="molecule type" value="Genomic_DNA"/>
</dbReference>